<protein>
    <recommendedName>
        <fullName evidence="4">C-type lectin domain-containing protein</fullName>
    </recommendedName>
</protein>
<evidence type="ECO:0000256" key="1">
    <source>
        <dbReference type="ARBA" id="ARBA00022837"/>
    </source>
</evidence>
<feature type="domain" description="C-type lectin" evidence="4">
    <location>
        <begin position="313"/>
        <end position="419"/>
    </location>
</feature>
<dbReference type="Pfam" id="PF01391">
    <property type="entry name" value="Collagen"/>
    <property type="match status" value="1"/>
</dbReference>
<dbReference type="InterPro" id="IPR016186">
    <property type="entry name" value="C-type_lectin-like/link_sf"/>
</dbReference>
<dbReference type="eggNOG" id="KOG4297">
    <property type="taxonomic scope" value="Eukaryota"/>
</dbReference>
<dbReference type="GO" id="GO:0005581">
    <property type="term" value="C:collagen trimer"/>
    <property type="evidence" value="ECO:0007669"/>
    <property type="project" value="UniProtKB-KW"/>
</dbReference>
<organism>
    <name type="scientific">Branchiostoma floridae</name>
    <name type="common">Florida lancelet</name>
    <name type="synonym">Amphioxus</name>
    <dbReference type="NCBI Taxonomy" id="7739"/>
    <lineage>
        <taxon>Eukaryota</taxon>
        <taxon>Metazoa</taxon>
        <taxon>Chordata</taxon>
        <taxon>Cephalochordata</taxon>
        <taxon>Leptocardii</taxon>
        <taxon>Amphioxiformes</taxon>
        <taxon>Branchiostomatidae</taxon>
        <taxon>Branchiostoma</taxon>
    </lineage>
</organism>
<dbReference type="EMBL" id="GG666527">
    <property type="protein sequence ID" value="EEN58909.1"/>
    <property type="molecule type" value="Genomic_DNA"/>
</dbReference>
<evidence type="ECO:0000256" key="2">
    <source>
        <dbReference type="ARBA" id="ARBA00023119"/>
    </source>
</evidence>
<feature type="compositionally biased region" description="Basic and acidic residues" evidence="3">
    <location>
        <begin position="20"/>
        <end position="42"/>
    </location>
</feature>
<keyword evidence="2" id="KW-0176">Collagen</keyword>
<dbReference type="CDD" id="cd00037">
    <property type="entry name" value="CLECT"/>
    <property type="match status" value="1"/>
</dbReference>
<sequence length="443" mass="46202">MSPDSRLDQRKGASAKRQKRQEMSSDTCKEAERVYHTIKDEDLPPSLRDAGQQETKPKELEAQAPQPPPVRQGSSRGRVSHGNGSLDVLQGDGETSSDTVEGDEAARRYATYTYVSAGPPGPPGQKGAMGPAGPVSVGPPGYPGEKGAMGPTDRLGKDGLPGPVGMSECPRPAVPAEHAGPAPAGPSGTPGKKGPMGPACTVSTGPPGPPGEKGPMGPTGPPGEKGAMGQTGPAGKDGPPGPTGPRGLKGPVGPPGPVGPRGLKGPVGPPGPVGPRGLKGPVGPPGPTGMSQSPSPARPAEHAASCPNGYTMWRRICYKVFHTRKTFNDAVAACRDDGGTLAMPRDAGTIVFLASLYYKNFWIGLRDEWLDGSALGRVWALRQPDYHGDCVYIQLKKYESRKAQWVDARCDYHYAFSCQIAPGELKQESGQVQGCRDYLDVLM</sequence>
<evidence type="ECO:0000313" key="5">
    <source>
        <dbReference type="EMBL" id="EEN58909.1"/>
    </source>
</evidence>
<dbReference type="InterPro" id="IPR001304">
    <property type="entry name" value="C-type_lectin-like"/>
</dbReference>
<proteinExistence type="predicted"/>
<dbReference type="STRING" id="7739.C3YLH2"/>
<reference evidence="5" key="1">
    <citation type="journal article" date="2008" name="Nature">
        <title>The amphioxus genome and the evolution of the chordate karyotype.</title>
        <authorList>
            <consortium name="US DOE Joint Genome Institute (JGI-PGF)"/>
            <person name="Putnam N.H."/>
            <person name="Butts T."/>
            <person name="Ferrier D.E.K."/>
            <person name="Furlong R.F."/>
            <person name="Hellsten U."/>
            <person name="Kawashima T."/>
            <person name="Robinson-Rechavi M."/>
            <person name="Shoguchi E."/>
            <person name="Terry A."/>
            <person name="Yu J.-K."/>
            <person name="Benito-Gutierrez E.L."/>
            <person name="Dubchak I."/>
            <person name="Garcia-Fernandez J."/>
            <person name="Gibson-Brown J.J."/>
            <person name="Grigoriev I.V."/>
            <person name="Horton A.C."/>
            <person name="de Jong P.J."/>
            <person name="Jurka J."/>
            <person name="Kapitonov V.V."/>
            <person name="Kohara Y."/>
            <person name="Kuroki Y."/>
            <person name="Lindquist E."/>
            <person name="Lucas S."/>
            <person name="Osoegawa K."/>
            <person name="Pennacchio L.A."/>
            <person name="Salamov A.A."/>
            <person name="Satou Y."/>
            <person name="Sauka-Spengler T."/>
            <person name="Schmutz J."/>
            <person name="Shin-I T."/>
            <person name="Toyoda A."/>
            <person name="Bronner-Fraser M."/>
            <person name="Fujiyama A."/>
            <person name="Holland L.Z."/>
            <person name="Holland P.W.H."/>
            <person name="Satoh N."/>
            <person name="Rokhsar D.S."/>
        </authorList>
    </citation>
    <scope>NUCLEOTIDE SEQUENCE [LARGE SCALE GENOMIC DNA]</scope>
    <source>
        <strain evidence="5">S238N-H82</strain>
        <tissue evidence="5">Testes</tissue>
    </source>
</reference>
<evidence type="ECO:0000259" key="4">
    <source>
        <dbReference type="PROSITE" id="PS50041"/>
    </source>
</evidence>
<dbReference type="PANTHER" id="PTHR22801:SF63">
    <property type="entry name" value="C-TYPE LECTIN DOMAIN-CONTAINING PROTEIN"/>
    <property type="match status" value="1"/>
</dbReference>
<dbReference type="PROSITE" id="PS50041">
    <property type="entry name" value="C_TYPE_LECTIN_2"/>
    <property type="match status" value="1"/>
</dbReference>
<dbReference type="Pfam" id="PF00059">
    <property type="entry name" value="Lectin_C"/>
    <property type="match status" value="1"/>
</dbReference>
<evidence type="ECO:0000256" key="3">
    <source>
        <dbReference type="SAM" id="MobiDB-lite"/>
    </source>
</evidence>
<keyword evidence="1" id="KW-0106">Calcium</keyword>
<gene>
    <name evidence="5" type="ORF">BRAFLDRAFT_98101</name>
</gene>
<feature type="compositionally biased region" description="Low complexity" evidence="3">
    <location>
        <begin position="174"/>
        <end position="199"/>
    </location>
</feature>
<dbReference type="SMART" id="SM00034">
    <property type="entry name" value="CLECT"/>
    <property type="match status" value="1"/>
</dbReference>
<feature type="compositionally biased region" description="Low complexity" evidence="3">
    <location>
        <begin position="125"/>
        <end position="139"/>
    </location>
</feature>
<dbReference type="AlphaFoldDB" id="C3YLH2"/>
<accession>C3YLH2</accession>
<dbReference type="Gene3D" id="3.10.100.10">
    <property type="entry name" value="Mannose-Binding Protein A, subunit A"/>
    <property type="match status" value="1"/>
</dbReference>
<dbReference type="SUPFAM" id="SSF56436">
    <property type="entry name" value="C-type lectin-like"/>
    <property type="match status" value="1"/>
</dbReference>
<name>C3YLH2_BRAFL</name>
<dbReference type="InterPro" id="IPR008160">
    <property type="entry name" value="Collagen"/>
</dbReference>
<feature type="region of interest" description="Disordered" evidence="3">
    <location>
        <begin position="1"/>
        <end position="305"/>
    </location>
</feature>
<dbReference type="InterPro" id="IPR050801">
    <property type="entry name" value="Ca-Dep_Lectins_ImmuneDev"/>
</dbReference>
<dbReference type="PANTHER" id="PTHR22801">
    <property type="entry name" value="LITHOSTATHINE"/>
    <property type="match status" value="1"/>
</dbReference>
<dbReference type="InterPro" id="IPR016187">
    <property type="entry name" value="CTDL_fold"/>
</dbReference>
<feature type="compositionally biased region" description="Basic and acidic residues" evidence="3">
    <location>
        <begin position="1"/>
        <end position="11"/>
    </location>
</feature>
<dbReference type="InParanoid" id="C3YLH2"/>